<gene>
    <name evidence="1" type="ORF">ACEZ3G_13695</name>
</gene>
<organism evidence="1 2">
    <name type="scientific">Meishania litoralis</name>
    <dbReference type="NCBI Taxonomy" id="3434685"/>
    <lineage>
        <taxon>Bacteria</taxon>
        <taxon>Pseudomonadati</taxon>
        <taxon>Bacteroidota</taxon>
        <taxon>Flavobacteriia</taxon>
        <taxon>Flavobacteriales</taxon>
        <taxon>Flavobacteriaceae</taxon>
        <taxon>Meishania</taxon>
    </lineage>
</organism>
<evidence type="ECO:0000313" key="2">
    <source>
        <dbReference type="Proteomes" id="UP001595191"/>
    </source>
</evidence>
<comment type="caution">
    <text evidence="1">The sequence shown here is derived from an EMBL/GenBank/DDBJ whole genome shotgun (WGS) entry which is preliminary data.</text>
</comment>
<keyword evidence="2" id="KW-1185">Reference proteome</keyword>
<dbReference type="Proteomes" id="UP001595191">
    <property type="component" value="Unassembled WGS sequence"/>
</dbReference>
<dbReference type="EMBL" id="JBHFPV010000004">
    <property type="protein sequence ID" value="MFH6604538.1"/>
    <property type="molecule type" value="Genomic_DNA"/>
</dbReference>
<proteinExistence type="predicted"/>
<name>A0ACC7LLZ2_9FLAO</name>
<accession>A0ACC7LLZ2</accession>
<evidence type="ECO:0000313" key="1">
    <source>
        <dbReference type="EMBL" id="MFH6604538.1"/>
    </source>
</evidence>
<reference evidence="1" key="1">
    <citation type="submission" date="2024-09" db="EMBL/GenBank/DDBJ databases">
        <authorList>
            <person name="Liu J."/>
        </authorList>
    </citation>
    <scope>NUCLEOTIDE SEQUENCE</scope>
    <source>
        <strain evidence="1">NBU2967</strain>
    </source>
</reference>
<protein>
    <submittedName>
        <fullName evidence="1">Uncharacterized protein</fullName>
    </submittedName>
</protein>
<sequence>MKNKAIAVSAVLLIYHLLFALGCSKNNDLQTTDETEASCDVAGIIDKDIVGAWTGEIYFNSNSTAYPQTHNFKDNGTVLASGEGVPSLNGCWRVSGSNISYIGSINYNGSTIRASFQGRIITPDSIYGTHSGDNDESGTIWMVR</sequence>